<gene>
    <name evidence="1" type="ORF">ACFTOW_00370</name>
</gene>
<accession>A0ABW4ED79</accession>
<name>A0ABW4ED79_9RHOB</name>
<sequence>MQVSTVSADIGEYISDIIFGAPGIVSLYDPPARAKGASIHDF</sequence>
<proteinExistence type="predicted"/>
<evidence type="ECO:0000313" key="2">
    <source>
        <dbReference type="Proteomes" id="UP001597186"/>
    </source>
</evidence>
<comment type="caution">
    <text evidence="1">The sequence shown here is derived from an EMBL/GenBank/DDBJ whole genome shotgun (WGS) entry which is preliminary data.</text>
</comment>
<dbReference type="Proteomes" id="UP001597186">
    <property type="component" value="Unassembled WGS sequence"/>
</dbReference>
<keyword evidence="2" id="KW-1185">Reference proteome</keyword>
<protein>
    <submittedName>
        <fullName evidence="1">Uncharacterized protein</fullName>
    </submittedName>
</protein>
<evidence type="ECO:0000313" key="1">
    <source>
        <dbReference type="EMBL" id="MFD1507868.1"/>
    </source>
</evidence>
<dbReference type="EMBL" id="JBHUDD010000001">
    <property type="protein sequence ID" value="MFD1507868.1"/>
    <property type="molecule type" value="Genomic_DNA"/>
</dbReference>
<dbReference type="RefSeq" id="WP_379911919.1">
    <property type="nucleotide sequence ID" value="NZ_JBHUDD010000001.1"/>
</dbReference>
<organism evidence="1 2">
    <name type="scientific">Lacimonas salitolerans</name>
    <dbReference type="NCBI Taxonomy" id="1323750"/>
    <lineage>
        <taxon>Bacteria</taxon>
        <taxon>Pseudomonadati</taxon>
        <taxon>Pseudomonadota</taxon>
        <taxon>Alphaproteobacteria</taxon>
        <taxon>Rhodobacterales</taxon>
        <taxon>Paracoccaceae</taxon>
        <taxon>Lacimonas</taxon>
    </lineage>
</organism>
<reference evidence="2" key="1">
    <citation type="journal article" date="2019" name="Int. J. Syst. Evol. Microbiol.">
        <title>The Global Catalogue of Microorganisms (GCM) 10K type strain sequencing project: providing services to taxonomists for standard genome sequencing and annotation.</title>
        <authorList>
            <consortium name="The Broad Institute Genomics Platform"/>
            <consortium name="The Broad Institute Genome Sequencing Center for Infectious Disease"/>
            <person name="Wu L."/>
            <person name="Ma J."/>
        </authorList>
    </citation>
    <scope>NUCLEOTIDE SEQUENCE [LARGE SCALE GENOMIC DNA]</scope>
    <source>
        <strain evidence="2">CGMCC 1.12477</strain>
    </source>
</reference>